<comment type="caution">
    <text evidence="4">The sequence shown here is derived from an EMBL/GenBank/DDBJ whole genome shotgun (WGS) entry which is preliminary data.</text>
</comment>
<dbReference type="InterPro" id="IPR013766">
    <property type="entry name" value="Thioredoxin_domain"/>
</dbReference>
<name>I8AMT9_9BACL</name>
<dbReference type="PROSITE" id="PS51352">
    <property type="entry name" value="THIOREDOXIN_2"/>
    <property type="match status" value="1"/>
</dbReference>
<dbReference type="Pfam" id="PF00578">
    <property type="entry name" value="AhpC-TSA"/>
    <property type="match status" value="1"/>
</dbReference>
<accession>I8AMT9</accession>
<dbReference type="Gene3D" id="3.40.30.10">
    <property type="entry name" value="Glutaredoxin"/>
    <property type="match status" value="1"/>
</dbReference>
<dbReference type="GO" id="GO:0016491">
    <property type="term" value="F:oxidoreductase activity"/>
    <property type="evidence" value="ECO:0007669"/>
    <property type="project" value="InterPro"/>
</dbReference>
<dbReference type="AlphaFoldDB" id="I8AMT9"/>
<dbReference type="PANTHER" id="PTHR42852:SF1">
    <property type="entry name" value="THIOREDOXIN-LIKE PROTEIN YNEN"/>
    <property type="match status" value="1"/>
</dbReference>
<dbReference type="OrthoDB" id="25753at2"/>
<keyword evidence="1" id="KW-1015">Disulfide bond</keyword>
<dbReference type="Proteomes" id="UP000004080">
    <property type="component" value="Unassembled WGS sequence"/>
</dbReference>
<keyword evidence="5" id="KW-1185">Reference proteome</keyword>
<gene>
    <name evidence="4" type="ORF">A374_02109</name>
</gene>
<keyword evidence="2" id="KW-0732">Signal</keyword>
<dbReference type="EMBL" id="AKKV01000019">
    <property type="protein sequence ID" value="EIT87009.1"/>
    <property type="molecule type" value="Genomic_DNA"/>
</dbReference>
<evidence type="ECO:0000313" key="5">
    <source>
        <dbReference type="Proteomes" id="UP000004080"/>
    </source>
</evidence>
<dbReference type="eggNOG" id="COG0526">
    <property type="taxonomic scope" value="Bacteria"/>
</dbReference>
<evidence type="ECO:0000259" key="3">
    <source>
        <dbReference type="PROSITE" id="PS51352"/>
    </source>
</evidence>
<dbReference type="CDD" id="cd02966">
    <property type="entry name" value="TlpA_like_family"/>
    <property type="match status" value="1"/>
</dbReference>
<evidence type="ECO:0000256" key="2">
    <source>
        <dbReference type="SAM" id="SignalP"/>
    </source>
</evidence>
<dbReference type="InterPro" id="IPR036249">
    <property type="entry name" value="Thioredoxin-like_sf"/>
</dbReference>
<reference evidence="4 5" key="1">
    <citation type="journal article" date="2012" name="J. Bacteriol.">
        <title>Genome of Bacillus macauensis ZFHKF-1, a Long-Chain-Forming Bacterium.</title>
        <authorList>
            <person name="Cai L."/>
            <person name="Zhang T."/>
        </authorList>
    </citation>
    <scope>NUCLEOTIDE SEQUENCE [LARGE SCALE GENOMIC DNA]</scope>
    <source>
        <strain evidence="4 5">ZFHKF-1</strain>
    </source>
</reference>
<dbReference type="InterPro" id="IPR000866">
    <property type="entry name" value="AhpC/TSA"/>
</dbReference>
<evidence type="ECO:0000313" key="4">
    <source>
        <dbReference type="EMBL" id="EIT87009.1"/>
    </source>
</evidence>
<dbReference type="GO" id="GO:0016209">
    <property type="term" value="F:antioxidant activity"/>
    <property type="evidence" value="ECO:0007669"/>
    <property type="project" value="InterPro"/>
</dbReference>
<dbReference type="SUPFAM" id="SSF52833">
    <property type="entry name" value="Thioredoxin-like"/>
    <property type="match status" value="1"/>
</dbReference>
<dbReference type="PANTHER" id="PTHR42852">
    <property type="entry name" value="THIOL:DISULFIDE INTERCHANGE PROTEIN DSBE"/>
    <property type="match status" value="1"/>
</dbReference>
<feature type="chain" id="PRO_5003713309" evidence="2">
    <location>
        <begin position="24"/>
        <end position="175"/>
    </location>
</feature>
<dbReference type="STRING" id="1196324.A374_02109"/>
<dbReference type="InterPro" id="IPR050553">
    <property type="entry name" value="Thioredoxin_ResA/DsbE_sf"/>
</dbReference>
<feature type="domain" description="Thioredoxin" evidence="3">
    <location>
        <begin position="40"/>
        <end position="175"/>
    </location>
</feature>
<sequence length="175" mass="19428">MKKLILGLAFVLLLFVSPLTVSEQRTNDQQAVTAQASTGIQVGQQPPALSLKTLTGRSISLASLKGKTVFFTFWTSWCPPCQEELPAIERYYKQHHKQVEVIAVHVTREDAPAAARAFVTAHKLSYPIVLDPTGEITKTYQIMTLPTTYIVSAQGTIIQRHIGPLTPKLMNHYVQ</sequence>
<protein>
    <submittedName>
        <fullName evidence="4">Alkyl hydroperoxide reductase/ Thiol specific antioxidant/ Mal allergen</fullName>
    </submittedName>
</protein>
<dbReference type="PATRIC" id="fig|1196324.3.peg.422"/>
<evidence type="ECO:0000256" key="1">
    <source>
        <dbReference type="ARBA" id="ARBA00023157"/>
    </source>
</evidence>
<dbReference type="RefSeq" id="WP_007200521.1">
    <property type="nucleotide sequence ID" value="NZ_AKKV01000019.1"/>
</dbReference>
<feature type="signal peptide" evidence="2">
    <location>
        <begin position="1"/>
        <end position="23"/>
    </location>
</feature>
<organism evidence="4 5">
    <name type="scientific">Fictibacillus macauensis ZFHKF-1</name>
    <dbReference type="NCBI Taxonomy" id="1196324"/>
    <lineage>
        <taxon>Bacteria</taxon>
        <taxon>Bacillati</taxon>
        <taxon>Bacillota</taxon>
        <taxon>Bacilli</taxon>
        <taxon>Bacillales</taxon>
        <taxon>Fictibacillaceae</taxon>
        <taxon>Fictibacillus</taxon>
    </lineage>
</organism>
<proteinExistence type="predicted"/>